<dbReference type="EMBL" id="KB870811">
    <property type="protein sequence ID" value="EOA16042.1"/>
    <property type="molecule type" value="Genomic_DNA"/>
</dbReference>
<dbReference type="InterPro" id="IPR034197">
    <property type="entry name" value="Peptidases_S8_3"/>
</dbReference>
<dbReference type="AlphaFoldDB" id="R0F327"/>
<keyword evidence="14" id="KW-1185">Reference proteome</keyword>
<dbReference type="GO" id="GO:0004252">
    <property type="term" value="F:serine-type endopeptidase activity"/>
    <property type="evidence" value="ECO:0007669"/>
    <property type="project" value="UniProtKB-UniRule"/>
</dbReference>
<evidence type="ECO:0000259" key="9">
    <source>
        <dbReference type="Pfam" id="PF00082"/>
    </source>
</evidence>
<keyword evidence="3" id="KW-0732">Signal</keyword>
<accession>R0F327</accession>
<feature type="domain" description="Inhibitor I9" evidence="11">
    <location>
        <begin position="64"/>
        <end position="125"/>
    </location>
</feature>
<keyword evidence="6" id="KW-0325">Glycoprotein</keyword>
<evidence type="ECO:0000313" key="14">
    <source>
        <dbReference type="Proteomes" id="UP000029121"/>
    </source>
</evidence>
<dbReference type="Gene3D" id="2.60.40.2310">
    <property type="match status" value="1"/>
</dbReference>
<organism evidence="13 14">
    <name type="scientific">Capsella rubella</name>
    <dbReference type="NCBI Taxonomy" id="81985"/>
    <lineage>
        <taxon>Eukaryota</taxon>
        <taxon>Viridiplantae</taxon>
        <taxon>Streptophyta</taxon>
        <taxon>Embryophyta</taxon>
        <taxon>Tracheophyta</taxon>
        <taxon>Spermatophyta</taxon>
        <taxon>Magnoliopsida</taxon>
        <taxon>eudicotyledons</taxon>
        <taxon>Gunneridae</taxon>
        <taxon>Pentapetalae</taxon>
        <taxon>rosids</taxon>
        <taxon>malvids</taxon>
        <taxon>Brassicales</taxon>
        <taxon>Brassicaceae</taxon>
        <taxon>Camelineae</taxon>
        <taxon>Capsella</taxon>
    </lineage>
</organism>
<evidence type="ECO:0000256" key="3">
    <source>
        <dbReference type="ARBA" id="ARBA00022729"/>
    </source>
</evidence>
<name>R0F327_9BRAS</name>
<feature type="active site" description="Charge relay system" evidence="7 8">
    <location>
        <position position="231"/>
    </location>
</feature>
<dbReference type="PANTHER" id="PTHR10795">
    <property type="entry name" value="PROPROTEIN CONVERTASE SUBTILISIN/KEXIN"/>
    <property type="match status" value="1"/>
</dbReference>
<feature type="domain" description="PA" evidence="10">
    <location>
        <begin position="404"/>
        <end position="479"/>
    </location>
</feature>
<dbReference type="Gene3D" id="3.30.70.80">
    <property type="entry name" value="Peptidase S8 propeptide/proteinase inhibitor I9"/>
    <property type="match status" value="1"/>
</dbReference>
<dbReference type="PROSITE" id="PS00138">
    <property type="entry name" value="SUBTILASE_SER"/>
    <property type="match status" value="1"/>
</dbReference>
<evidence type="ECO:0000256" key="6">
    <source>
        <dbReference type="ARBA" id="ARBA00023180"/>
    </source>
</evidence>
<dbReference type="MEROPS" id="S08.A39"/>
<dbReference type="CDD" id="cd04852">
    <property type="entry name" value="Peptidases_S8_3"/>
    <property type="match status" value="1"/>
</dbReference>
<evidence type="ECO:0000259" key="12">
    <source>
        <dbReference type="Pfam" id="PF17766"/>
    </source>
</evidence>
<evidence type="ECO:0000313" key="13">
    <source>
        <dbReference type="EMBL" id="EOA16042.1"/>
    </source>
</evidence>
<dbReference type="PROSITE" id="PS51892">
    <property type="entry name" value="SUBTILASE"/>
    <property type="match status" value="1"/>
</dbReference>
<dbReference type="FunFam" id="2.60.40.2310:FF:000001">
    <property type="entry name" value="Subtilisin-like protease SBT1.5"/>
    <property type="match status" value="1"/>
</dbReference>
<dbReference type="Pfam" id="PF05922">
    <property type="entry name" value="Inhibitor_I9"/>
    <property type="match status" value="1"/>
</dbReference>
<dbReference type="Pfam" id="PF02225">
    <property type="entry name" value="PA"/>
    <property type="match status" value="1"/>
</dbReference>
<dbReference type="InterPro" id="IPR015500">
    <property type="entry name" value="Peptidase_S8_subtilisin-rel"/>
</dbReference>
<dbReference type="SUPFAM" id="SSF52025">
    <property type="entry name" value="PA domain"/>
    <property type="match status" value="1"/>
</dbReference>
<dbReference type="InterPro" id="IPR003137">
    <property type="entry name" value="PA_domain"/>
</dbReference>
<evidence type="ECO:0000256" key="2">
    <source>
        <dbReference type="ARBA" id="ARBA00022670"/>
    </source>
</evidence>
<keyword evidence="5 8" id="KW-0720">Serine protease</keyword>
<proteinExistence type="inferred from homology"/>
<dbReference type="Pfam" id="PF17766">
    <property type="entry name" value="fn3_6"/>
    <property type="match status" value="1"/>
</dbReference>
<dbReference type="Proteomes" id="UP000029121">
    <property type="component" value="Unassembled WGS sequence"/>
</dbReference>
<gene>
    <name evidence="13" type="ORF">CARUB_v10004172mg</name>
</gene>
<feature type="active site" description="Charge relay system" evidence="7 8">
    <location>
        <position position="157"/>
    </location>
</feature>
<evidence type="ECO:0000259" key="11">
    <source>
        <dbReference type="Pfam" id="PF05922"/>
    </source>
</evidence>
<dbReference type="PRINTS" id="PR00723">
    <property type="entry name" value="SUBTILISIN"/>
</dbReference>
<dbReference type="InterPro" id="IPR037045">
    <property type="entry name" value="S8pro/Inhibitor_I9_sf"/>
</dbReference>
<evidence type="ECO:0000256" key="8">
    <source>
        <dbReference type="PROSITE-ProRule" id="PRU01240"/>
    </source>
</evidence>
<dbReference type="InterPro" id="IPR036852">
    <property type="entry name" value="Peptidase_S8/S53_dom_sf"/>
</dbReference>
<dbReference type="STRING" id="81985.R0F327"/>
<dbReference type="InterPro" id="IPR010259">
    <property type="entry name" value="S8pro/Inhibitor_I9"/>
</dbReference>
<evidence type="ECO:0000256" key="7">
    <source>
        <dbReference type="PIRSR" id="PIRSR615500-1"/>
    </source>
</evidence>
<dbReference type="Pfam" id="PF00082">
    <property type="entry name" value="Peptidase_S8"/>
    <property type="match status" value="1"/>
</dbReference>
<reference evidence="14" key="1">
    <citation type="journal article" date="2013" name="Nat. Genet.">
        <title>The Capsella rubella genome and the genomic consequences of rapid mating system evolution.</title>
        <authorList>
            <person name="Slotte T."/>
            <person name="Hazzouri K.M."/>
            <person name="Agren J.A."/>
            <person name="Koenig D."/>
            <person name="Maumus F."/>
            <person name="Guo Y.L."/>
            <person name="Steige K."/>
            <person name="Platts A.E."/>
            <person name="Escobar J.S."/>
            <person name="Newman L.K."/>
            <person name="Wang W."/>
            <person name="Mandakova T."/>
            <person name="Vello E."/>
            <person name="Smith L.M."/>
            <person name="Henz S.R."/>
            <person name="Steffen J."/>
            <person name="Takuno S."/>
            <person name="Brandvain Y."/>
            <person name="Coop G."/>
            <person name="Andolfatto P."/>
            <person name="Hu T.T."/>
            <person name="Blanchette M."/>
            <person name="Clark R.M."/>
            <person name="Quesneville H."/>
            <person name="Nordborg M."/>
            <person name="Gaut B.S."/>
            <person name="Lysak M.A."/>
            <person name="Jenkins J."/>
            <person name="Grimwood J."/>
            <person name="Chapman J."/>
            <person name="Prochnik S."/>
            <person name="Shu S."/>
            <person name="Rokhsar D."/>
            <person name="Schmutz J."/>
            <person name="Weigel D."/>
            <person name="Wright S.I."/>
        </authorList>
    </citation>
    <scope>NUCLEOTIDE SEQUENCE [LARGE SCALE GENOMIC DNA]</scope>
    <source>
        <strain evidence="14">cv. Monte Gargano</strain>
    </source>
</reference>
<dbReference type="InterPro" id="IPR023828">
    <property type="entry name" value="Peptidase_S8_Ser-AS"/>
</dbReference>
<feature type="domain" description="Subtilisin-like protease fibronectin type-III" evidence="12">
    <location>
        <begin position="679"/>
        <end position="784"/>
    </location>
</feature>
<dbReference type="CDD" id="cd02120">
    <property type="entry name" value="PA_subtilisin_like"/>
    <property type="match status" value="1"/>
</dbReference>
<evidence type="ECO:0000256" key="4">
    <source>
        <dbReference type="ARBA" id="ARBA00022801"/>
    </source>
</evidence>
<dbReference type="FunFam" id="3.50.30.30:FF:000005">
    <property type="entry name" value="subtilisin-like protease SBT1.5"/>
    <property type="match status" value="1"/>
</dbReference>
<evidence type="ECO:0000256" key="5">
    <source>
        <dbReference type="ARBA" id="ARBA00022825"/>
    </source>
</evidence>
<dbReference type="KEGG" id="crb:17880920"/>
<dbReference type="Gene3D" id="3.50.30.30">
    <property type="match status" value="1"/>
</dbReference>
<dbReference type="FunFam" id="3.40.50.200:FF:000006">
    <property type="entry name" value="Subtilisin-like protease SBT1.5"/>
    <property type="match status" value="1"/>
</dbReference>
<sequence length="790" mass="83730">MSVKASHSLHFPFPLLPSSMASPSIVAAILLFFFFLSSPPFISFAASQSAAKTFIFRIDGGSMPSIFPTHYHWYSTEFAEESRILHVYHSVFHGFSAVVTPDEADNLRNHPAVLAVFEDKRRELHTTRSPQFLGLQNQKGLWSESDYGSDVIIGVFDTGIWPERRSFSDLNLGPVPKRWRGVCESGARFGPRNCNRKIVGARFFAKGQQAAVIGGINKTVEFLSPRDADGHGTHTSSTAAGRHAFKASMSGYASGVAKGVAPKARIAAYKVCWKDSGCLDSDILAAFDAAVYDGVDVISISIGGGDGITSPYYLDPIAIGSYGAASKGIFVSSSAGNEGPNGMSVTNLAPWVTTVGASTIDRNFPADAILGDGHRLRGVSLYAGVPLNGRMFPVIYPGKSGMSSASLCMENTLDPKHVKGKIVICDRGSSPRVAKGLVVKKAGGVGMILANGASNGEGLVGDAHLIPACAVGSNEGDRIKAYASSHPNPIASIDFRGTIVGIKPAPVIASFSGRGPNGLNPEILKPDLIAPGVNILAAWTDAVGPTGLPSDPRKTEFNILSGTSMACPHVSGAAALLKSAHPDWSPAAIRSAMMTTTNLVDNSNRSLIDESTGKSATPYDYGSGHLNLGRALDPGLVYDITNDDYITFLCSIGYGPKTIQVITRTPVRCPTRRKPSPGNLNYPSITAVFPTSRRGLVSKTVIRTATNVGQAAAIYRARIESPRGVTVTVKPMRLVFNSAVKRRSYAVTVTVDTRNVVLGETGAVFGSITWFDGGKHVVRSPVVVTQMDSL</sequence>
<feature type="domain" description="Peptidase S8/S53" evidence="9">
    <location>
        <begin position="148"/>
        <end position="604"/>
    </location>
</feature>
<dbReference type="GO" id="GO:0006508">
    <property type="term" value="P:proteolysis"/>
    <property type="evidence" value="ECO:0007669"/>
    <property type="project" value="UniProtKB-KW"/>
</dbReference>
<keyword evidence="2 8" id="KW-0645">Protease</keyword>
<dbReference type="InterPro" id="IPR045051">
    <property type="entry name" value="SBT"/>
</dbReference>
<evidence type="ECO:0008006" key="15">
    <source>
        <dbReference type="Google" id="ProtNLM"/>
    </source>
</evidence>
<evidence type="ECO:0000259" key="10">
    <source>
        <dbReference type="Pfam" id="PF02225"/>
    </source>
</evidence>
<comment type="similarity">
    <text evidence="1 8">Belongs to the peptidase S8 family.</text>
</comment>
<dbReference type="eggNOG" id="ENOG502QPQR">
    <property type="taxonomic scope" value="Eukaryota"/>
</dbReference>
<dbReference type="OrthoDB" id="206201at2759"/>
<protein>
    <recommendedName>
        <fullName evidence="15">Subtilisin-like protease</fullName>
    </recommendedName>
</protein>
<dbReference type="InterPro" id="IPR000209">
    <property type="entry name" value="Peptidase_S8/S53_dom"/>
</dbReference>
<dbReference type="InterPro" id="IPR041469">
    <property type="entry name" value="Subtilisin-like_FN3"/>
</dbReference>
<keyword evidence="4 8" id="KW-0378">Hydrolase</keyword>
<feature type="active site" description="Charge relay system" evidence="7 8">
    <location>
        <position position="564"/>
    </location>
</feature>
<evidence type="ECO:0000256" key="1">
    <source>
        <dbReference type="ARBA" id="ARBA00011073"/>
    </source>
</evidence>
<dbReference type="InterPro" id="IPR046450">
    <property type="entry name" value="PA_dom_sf"/>
</dbReference>
<dbReference type="Gene3D" id="3.40.50.200">
    <property type="entry name" value="Peptidase S8/S53 domain"/>
    <property type="match status" value="1"/>
</dbReference>
<dbReference type="SUPFAM" id="SSF52743">
    <property type="entry name" value="Subtilisin-like"/>
    <property type="match status" value="1"/>
</dbReference>